<sequence length="509" mass="59410">MSFSKAPVKRFNEVSDVAPNSDYKKYFHHSKLTSSTPRKCGSTKSCSSSELRRVLHVMGEQDRELRQLREKCQNLEGQLNNADVAHAGTLEAETKEAKSQLMFDSIRSLKEEAYSESEVMKQQLFEELAENALLKEHIEQLEQENKLLNETIQSLTVKHKVLEEKLTSQEVKEHNLQTLQDELACTKLTNKDLIQSLTQLKRFTAIKTQVQQLQVTEQALKMQLEQQGTLADQEQNKLKDKLKRLKGQEDEFQSALSNSDELAQKYKKQFLQQTEKFSELENEMKDMEAEKTVLQKNCRIVVNMEGQLERMREAALEECSGFEMSEKIQQLEETETPLKEQEDLCPLLSAIKKNKLVDQGDDSPKDSLVWKSKYDECVEAFMEQFDAFAAERELLLGQRRQDEAEVTKRMEKCAKLLGHQNHHQKIQYMNEMKYEFMKCRKENEELKWKVAKQNKTIQKIERLLQILEDTKLVDALHLRKDQQPLRSPLRQVSFLLLDRIQFEDLLSNS</sequence>
<dbReference type="OrthoDB" id="419631at2759"/>
<keyword evidence="4" id="KW-0175">Coiled coil</keyword>
<evidence type="ECO:0000256" key="2">
    <source>
        <dbReference type="ARBA" id="ARBA00022490"/>
    </source>
</evidence>
<feature type="domain" description="Hyaluronan-mediated motility receptor C-terminal" evidence="5">
    <location>
        <begin position="361"/>
        <end position="491"/>
    </location>
</feature>
<dbReference type="InterPro" id="IPR031794">
    <property type="entry name" value="HMMR_C"/>
</dbReference>
<reference evidence="6 7" key="1">
    <citation type="submission" date="2018-04" db="EMBL/GenBank/DDBJ databases">
        <title>The genome of golden apple snail Pomacea canaliculata provides insight into stress tolerance and invasive adaptation.</title>
        <authorList>
            <person name="Liu C."/>
            <person name="Liu B."/>
            <person name="Ren Y."/>
            <person name="Zhang Y."/>
            <person name="Wang H."/>
            <person name="Li S."/>
            <person name="Jiang F."/>
            <person name="Yin L."/>
            <person name="Zhang G."/>
            <person name="Qian W."/>
            <person name="Fan W."/>
        </authorList>
    </citation>
    <scope>NUCLEOTIDE SEQUENCE [LARGE SCALE GENOMIC DNA]</scope>
    <source>
        <strain evidence="6">SZHN2017</strain>
        <tissue evidence="6">Muscle</tissue>
    </source>
</reference>
<gene>
    <name evidence="6" type="ORF">C0Q70_19481</name>
</gene>
<evidence type="ECO:0000256" key="4">
    <source>
        <dbReference type="SAM" id="Coils"/>
    </source>
</evidence>
<comment type="caution">
    <text evidence="6">The sequence shown here is derived from an EMBL/GenBank/DDBJ whole genome shotgun (WGS) entry which is preliminary data.</text>
</comment>
<evidence type="ECO:0000313" key="6">
    <source>
        <dbReference type="EMBL" id="PVD21308.1"/>
    </source>
</evidence>
<name>A0A2T7NJH4_POMCA</name>
<dbReference type="STRING" id="400727.A0A2T7NJH4"/>
<organism evidence="6 7">
    <name type="scientific">Pomacea canaliculata</name>
    <name type="common">Golden apple snail</name>
    <dbReference type="NCBI Taxonomy" id="400727"/>
    <lineage>
        <taxon>Eukaryota</taxon>
        <taxon>Metazoa</taxon>
        <taxon>Spiralia</taxon>
        <taxon>Lophotrochozoa</taxon>
        <taxon>Mollusca</taxon>
        <taxon>Gastropoda</taxon>
        <taxon>Caenogastropoda</taxon>
        <taxon>Architaenioglossa</taxon>
        <taxon>Ampullarioidea</taxon>
        <taxon>Ampullariidae</taxon>
        <taxon>Pomacea</taxon>
    </lineage>
</organism>
<evidence type="ECO:0000256" key="1">
    <source>
        <dbReference type="ARBA" id="ARBA00004186"/>
    </source>
</evidence>
<accession>A0A2T7NJH4</accession>
<keyword evidence="2" id="KW-0963">Cytoplasm</keyword>
<dbReference type="EMBL" id="PZQS01000012">
    <property type="protein sequence ID" value="PVD21308.1"/>
    <property type="molecule type" value="Genomic_DNA"/>
</dbReference>
<feature type="coiled-coil region" evidence="4">
    <location>
        <begin position="443"/>
        <end position="470"/>
    </location>
</feature>
<feature type="coiled-coil region" evidence="4">
    <location>
        <begin position="58"/>
        <end position="85"/>
    </location>
</feature>
<feature type="coiled-coil region" evidence="4">
    <location>
        <begin position="124"/>
        <end position="165"/>
    </location>
</feature>
<evidence type="ECO:0000313" key="7">
    <source>
        <dbReference type="Proteomes" id="UP000245119"/>
    </source>
</evidence>
<feature type="coiled-coil region" evidence="4">
    <location>
        <begin position="231"/>
        <end position="297"/>
    </location>
</feature>
<dbReference type="Pfam" id="PF15908">
    <property type="entry name" value="HMMR_C"/>
    <property type="match status" value="1"/>
</dbReference>
<keyword evidence="3" id="KW-0206">Cytoskeleton</keyword>
<dbReference type="GO" id="GO:0005819">
    <property type="term" value="C:spindle"/>
    <property type="evidence" value="ECO:0007669"/>
    <property type="project" value="UniProtKB-SubCell"/>
</dbReference>
<evidence type="ECO:0000256" key="3">
    <source>
        <dbReference type="ARBA" id="ARBA00023212"/>
    </source>
</evidence>
<protein>
    <recommendedName>
        <fullName evidence="5">Hyaluronan-mediated motility receptor C-terminal domain-containing protein</fullName>
    </recommendedName>
</protein>
<keyword evidence="7" id="KW-1185">Reference proteome</keyword>
<dbReference type="AlphaFoldDB" id="A0A2T7NJH4"/>
<evidence type="ECO:0000259" key="5">
    <source>
        <dbReference type="Pfam" id="PF15908"/>
    </source>
</evidence>
<dbReference type="Proteomes" id="UP000245119">
    <property type="component" value="Linkage Group LG12"/>
</dbReference>
<proteinExistence type="predicted"/>
<comment type="subcellular location">
    <subcellularLocation>
        <location evidence="1">Cytoplasm</location>
        <location evidence="1">Cytoskeleton</location>
        <location evidence="1">Spindle</location>
    </subcellularLocation>
</comment>